<name>A0A238JFL1_9RHOB</name>
<evidence type="ECO:0000256" key="3">
    <source>
        <dbReference type="ARBA" id="ARBA00023136"/>
    </source>
</evidence>
<organism evidence="7 8">
    <name type="scientific">Pelagimonas phthalicica</name>
    <dbReference type="NCBI Taxonomy" id="1037362"/>
    <lineage>
        <taxon>Bacteria</taxon>
        <taxon>Pseudomonadati</taxon>
        <taxon>Pseudomonadota</taxon>
        <taxon>Alphaproteobacteria</taxon>
        <taxon>Rhodobacterales</taxon>
        <taxon>Roseobacteraceae</taxon>
        <taxon>Pelagimonas</taxon>
    </lineage>
</organism>
<keyword evidence="3" id="KW-0472">Membrane</keyword>
<protein>
    <recommendedName>
        <fullName evidence="6">Outer membrane protein beta-barrel domain-containing protein</fullName>
    </recommendedName>
</protein>
<evidence type="ECO:0000256" key="1">
    <source>
        <dbReference type="ARBA" id="ARBA00004370"/>
    </source>
</evidence>
<evidence type="ECO:0000256" key="4">
    <source>
        <dbReference type="ARBA" id="ARBA00038306"/>
    </source>
</evidence>
<dbReference type="GO" id="GO:0016020">
    <property type="term" value="C:membrane"/>
    <property type="evidence" value="ECO:0007669"/>
    <property type="project" value="UniProtKB-SubCell"/>
</dbReference>
<keyword evidence="8" id="KW-1185">Reference proteome</keyword>
<comment type="similarity">
    <text evidence="4">Belongs to the Omp25/RopB family.</text>
</comment>
<dbReference type="OrthoDB" id="268975at2"/>
<dbReference type="PANTHER" id="PTHR34001">
    <property type="entry name" value="BLL7405 PROTEIN"/>
    <property type="match status" value="1"/>
</dbReference>
<dbReference type="InterPro" id="IPR011250">
    <property type="entry name" value="OMP/PagP_B-barrel"/>
</dbReference>
<feature type="chain" id="PRO_5012421193" description="Outer membrane protein beta-barrel domain-containing protein" evidence="5">
    <location>
        <begin position="22"/>
        <end position="234"/>
    </location>
</feature>
<dbReference type="InterPro" id="IPR027385">
    <property type="entry name" value="Beta-barrel_OMP"/>
</dbReference>
<keyword evidence="2 5" id="KW-0732">Signal</keyword>
<dbReference type="EMBL" id="FXXP01000002">
    <property type="protein sequence ID" value="SMX28752.1"/>
    <property type="molecule type" value="Genomic_DNA"/>
</dbReference>
<dbReference type="Gene3D" id="2.40.160.20">
    <property type="match status" value="1"/>
</dbReference>
<dbReference type="AlphaFoldDB" id="A0A238JFL1"/>
<dbReference type="SUPFAM" id="SSF56925">
    <property type="entry name" value="OMPA-like"/>
    <property type="match status" value="1"/>
</dbReference>
<gene>
    <name evidence="7" type="ORF">TRP8649_02878</name>
</gene>
<sequence length="234" mass="24803">MVSKIILTSAALAISGTMAFAGDYNDPPVDIPPTQPSLEYDWDGFFVGLSVGASKGTYETGVSSEDETGPDVDVDGGLYALRFGYNKRSGNHVFGFDLDIGNGPNGITEQGTTGDDWSCFTGDCNIDFKTLASLRGRYGVLISERTLAYGAAGIAFAKYEGGIEDSDQQGDSETTTGYTIGLGIEHKFSRALSGFAEVNHYNLGDLEFGDDGSGNTFDGVGTFNAIRFGLNFSF</sequence>
<comment type="subcellular location">
    <subcellularLocation>
        <location evidence="1">Membrane</location>
    </subcellularLocation>
</comment>
<reference evidence="8" key="1">
    <citation type="submission" date="2017-05" db="EMBL/GenBank/DDBJ databases">
        <authorList>
            <person name="Rodrigo-Torres L."/>
            <person name="Arahal R. D."/>
            <person name="Lucena T."/>
        </authorList>
    </citation>
    <scope>NUCLEOTIDE SEQUENCE [LARGE SCALE GENOMIC DNA]</scope>
    <source>
        <strain evidence="8">CECT 8649</strain>
    </source>
</reference>
<evidence type="ECO:0000313" key="7">
    <source>
        <dbReference type="EMBL" id="SMX28752.1"/>
    </source>
</evidence>
<dbReference type="Pfam" id="PF13505">
    <property type="entry name" value="OMP_b-brl"/>
    <property type="match status" value="1"/>
</dbReference>
<feature type="signal peptide" evidence="5">
    <location>
        <begin position="1"/>
        <end position="21"/>
    </location>
</feature>
<evidence type="ECO:0000256" key="2">
    <source>
        <dbReference type="ARBA" id="ARBA00022729"/>
    </source>
</evidence>
<dbReference type="InterPro" id="IPR051692">
    <property type="entry name" value="OMP-like"/>
</dbReference>
<proteinExistence type="inferred from homology"/>
<accession>A0A238JFL1</accession>
<evidence type="ECO:0000259" key="6">
    <source>
        <dbReference type="Pfam" id="PF13505"/>
    </source>
</evidence>
<dbReference type="RefSeq" id="WP_099246325.1">
    <property type="nucleotide sequence ID" value="NZ_FXXP01000002.1"/>
</dbReference>
<dbReference type="PANTHER" id="PTHR34001:SF3">
    <property type="entry name" value="BLL7405 PROTEIN"/>
    <property type="match status" value="1"/>
</dbReference>
<dbReference type="Proteomes" id="UP000225972">
    <property type="component" value="Unassembled WGS sequence"/>
</dbReference>
<feature type="domain" description="Outer membrane protein beta-barrel" evidence="6">
    <location>
        <begin position="12"/>
        <end position="234"/>
    </location>
</feature>
<evidence type="ECO:0000256" key="5">
    <source>
        <dbReference type="SAM" id="SignalP"/>
    </source>
</evidence>
<evidence type="ECO:0000313" key="8">
    <source>
        <dbReference type="Proteomes" id="UP000225972"/>
    </source>
</evidence>